<dbReference type="STRING" id="1192034.CAP_5427"/>
<name>A0A017T507_9BACT</name>
<evidence type="ECO:0000256" key="4">
    <source>
        <dbReference type="ARBA" id="ARBA00012458"/>
    </source>
</evidence>
<dbReference type="InterPro" id="IPR006390">
    <property type="entry name" value="DHP_synth_dom"/>
</dbReference>
<comment type="catalytic activity">
    <reaction evidence="1">
        <text>(7,8-dihydropterin-6-yl)methyl diphosphate + 4-aminobenzoate = 7,8-dihydropteroate + diphosphate</text>
        <dbReference type="Rhea" id="RHEA:19949"/>
        <dbReference type="ChEBI" id="CHEBI:17836"/>
        <dbReference type="ChEBI" id="CHEBI:17839"/>
        <dbReference type="ChEBI" id="CHEBI:33019"/>
        <dbReference type="ChEBI" id="CHEBI:72950"/>
        <dbReference type="EC" id="2.5.1.15"/>
    </reaction>
</comment>
<evidence type="ECO:0000256" key="7">
    <source>
        <dbReference type="ARBA" id="ARBA00022842"/>
    </source>
</evidence>
<accession>A0A017T507</accession>
<evidence type="ECO:0000256" key="3">
    <source>
        <dbReference type="ARBA" id="ARBA00004763"/>
    </source>
</evidence>
<keyword evidence="5 9" id="KW-0808">Transferase</keyword>
<evidence type="ECO:0000256" key="6">
    <source>
        <dbReference type="ARBA" id="ARBA00022723"/>
    </source>
</evidence>
<dbReference type="Proteomes" id="UP000019678">
    <property type="component" value="Unassembled WGS sequence"/>
</dbReference>
<comment type="function">
    <text evidence="9">Catalyzes the condensation of para-aminobenzoate (pABA) with 6-hydroxymethyl-7,8-dihydropterin diphosphate (DHPt-PP) to form 7,8-dihydropteroate (H2Pte), the immediate precursor of folate derivatives.</text>
</comment>
<dbReference type="GO" id="GO:0046654">
    <property type="term" value="P:tetrahydrofolate biosynthetic process"/>
    <property type="evidence" value="ECO:0007669"/>
    <property type="project" value="UniProtKB-UniPathway"/>
</dbReference>
<evidence type="ECO:0000313" key="11">
    <source>
        <dbReference type="EMBL" id="EYF03636.1"/>
    </source>
</evidence>
<dbReference type="InterPro" id="IPR000489">
    <property type="entry name" value="Pterin-binding_dom"/>
</dbReference>
<dbReference type="SUPFAM" id="SSF51717">
    <property type="entry name" value="Dihydropteroate synthetase-like"/>
    <property type="match status" value="1"/>
</dbReference>
<keyword evidence="8 9" id="KW-0289">Folate biosynthesis</keyword>
<keyword evidence="12" id="KW-1185">Reference proteome</keyword>
<organism evidence="11 12">
    <name type="scientific">Chondromyces apiculatus DSM 436</name>
    <dbReference type="NCBI Taxonomy" id="1192034"/>
    <lineage>
        <taxon>Bacteria</taxon>
        <taxon>Pseudomonadati</taxon>
        <taxon>Myxococcota</taxon>
        <taxon>Polyangia</taxon>
        <taxon>Polyangiales</taxon>
        <taxon>Polyangiaceae</taxon>
        <taxon>Chondromyces</taxon>
    </lineage>
</organism>
<dbReference type="EC" id="2.5.1.15" evidence="4 9"/>
<dbReference type="PANTHER" id="PTHR20941">
    <property type="entry name" value="FOLATE SYNTHESIS PROTEINS"/>
    <property type="match status" value="1"/>
</dbReference>
<dbReference type="PROSITE" id="PS50972">
    <property type="entry name" value="PTERIN_BINDING"/>
    <property type="match status" value="1"/>
</dbReference>
<dbReference type="GO" id="GO:0046656">
    <property type="term" value="P:folic acid biosynthetic process"/>
    <property type="evidence" value="ECO:0007669"/>
    <property type="project" value="UniProtKB-KW"/>
</dbReference>
<evidence type="ECO:0000256" key="5">
    <source>
        <dbReference type="ARBA" id="ARBA00022679"/>
    </source>
</evidence>
<comment type="similarity">
    <text evidence="9">Belongs to the DHPS family.</text>
</comment>
<dbReference type="InterPro" id="IPR011005">
    <property type="entry name" value="Dihydropteroate_synth-like_sf"/>
</dbReference>
<dbReference type="InterPro" id="IPR045031">
    <property type="entry name" value="DHP_synth-like"/>
</dbReference>
<gene>
    <name evidence="11" type="ORF">CAP_5427</name>
</gene>
<keyword evidence="6 9" id="KW-0479">Metal-binding</keyword>
<dbReference type="NCBIfam" id="TIGR01496">
    <property type="entry name" value="DHPS"/>
    <property type="match status" value="1"/>
</dbReference>
<feature type="domain" description="Pterin-binding" evidence="10">
    <location>
        <begin position="1"/>
        <end position="264"/>
    </location>
</feature>
<evidence type="ECO:0000256" key="2">
    <source>
        <dbReference type="ARBA" id="ARBA00001946"/>
    </source>
</evidence>
<evidence type="ECO:0000259" key="10">
    <source>
        <dbReference type="PROSITE" id="PS50972"/>
    </source>
</evidence>
<comment type="cofactor">
    <cofactor evidence="2 9">
        <name>Mg(2+)</name>
        <dbReference type="ChEBI" id="CHEBI:18420"/>
    </cofactor>
</comment>
<dbReference type="GO" id="GO:0005829">
    <property type="term" value="C:cytosol"/>
    <property type="evidence" value="ECO:0007669"/>
    <property type="project" value="TreeGrafter"/>
</dbReference>
<dbReference type="eggNOG" id="COG0294">
    <property type="taxonomic scope" value="Bacteria"/>
</dbReference>
<reference evidence="11 12" key="1">
    <citation type="submission" date="2013-05" db="EMBL/GenBank/DDBJ databases">
        <title>Genome assembly of Chondromyces apiculatus DSM 436.</title>
        <authorList>
            <person name="Sharma G."/>
            <person name="Khatri I."/>
            <person name="Kaur C."/>
            <person name="Mayilraj S."/>
            <person name="Subramanian S."/>
        </authorList>
    </citation>
    <scope>NUCLEOTIDE SEQUENCE [LARGE SCALE GENOMIC DNA]</scope>
    <source>
        <strain evidence="11 12">DSM 436</strain>
    </source>
</reference>
<evidence type="ECO:0000256" key="8">
    <source>
        <dbReference type="ARBA" id="ARBA00022909"/>
    </source>
</evidence>
<dbReference type="GO" id="GO:0004156">
    <property type="term" value="F:dihydropteroate synthase activity"/>
    <property type="evidence" value="ECO:0007669"/>
    <property type="project" value="UniProtKB-EC"/>
</dbReference>
<sequence length="287" mass="29727">MIMGVLNRTPDSFSDGGRFTDDGAASAHIEAMLDEGADIIDIGAESTRPGARLVPDDEQIARIGSGVRDAVRLGALVSIDTTSPVVAERALGEGAAIVNSVSLDVAPALGALCARHDASLVLMHSRGAMTGMAGFSVYDDDAYDDVVADVSREWMHAAERAMEAGLSRDELLLDPGLGFAKNARHSLELVARLDELCALGFPVLVGPSRKSFVARAASAADPDLKEAPPEQRLGGTLAACLACASAGAAVLRVHDITPTRQALAFAAALTDARRATSASAGKEDLPR</sequence>
<dbReference type="PROSITE" id="PS00792">
    <property type="entry name" value="DHPS_1"/>
    <property type="match status" value="1"/>
</dbReference>
<keyword evidence="7 9" id="KW-0460">Magnesium</keyword>
<proteinExistence type="inferred from homology"/>
<dbReference type="Gene3D" id="3.20.20.20">
    <property type="entry name" value="Dihydropteroate synthase-like"/>
    <property type="match status" value="1"/>
</dbReference>
<dbReference type="UniPathway" id="UPA00077">
    <property type="reaction ID" value="UER00156"/>
</dbReference>
<dbReference type="EMBL" id="ASRX01000044">
    <property type="protein sequence ID" value="EYF03636.1"/>
    <property type="molecule type" value="Genomic_DNA"/>
</dbReference>
<dbReference type="PANTHER" id="PTHR20941:SF1">
    <property type="entry name" value="FOLIC ACID SYNTHESIS PROTEIN FOL1"/>
    <property type="match status" value="1"/>
</dbReference>
<comment type="caution">
    <text evidence="11">The sequence shown here is derived from an EMBL/GenBank/DDBJ whole genome shotgun (WGS) entry which is preliminary data.</text>
</comment>
<protein>
    <recommendedName>
        <fullName evidence="4 9">Dihydropteroate synthase</fullName>
        <shortName evidence="9">DHPS</shortName>
        <ecNumber evidence="4 9">2.5.1.15</ecNumber>
    </recommendedName>
    <alternativeName>
        <fullName evidence="9">Dihydropteroate pyrophosphorylase</fullName>
    </alternativeName>
</protein>
<dbReference type="AlphaFoldDB" id="A0A017T507"/>
<dbReference type="GO" id="GO:0046872">
    <property type="term" value="F:metal ion binding"/>
    <property type="evidence" value="ECO:0007669"/>
    <property type="project" value="UniProtKB-KW"/>
</dbReference>
<dbReference type="PROSITE" id="PS00793">
    <property type="entry name" value="DHPS_2"/>
    <property type="match status" value="1"/>
</dbReference>
<comment type="pathway">
    <text evidence="3 9">Cofactor biosynthesis; tetrahydrofolate biosynthesis; 7,8-dihydrofolate from 2-amino-4-hydroxy-6-hydroxymethyl-7,8-dihydropteridine diphosphate and 4-aminobenzoate: step 1/2.</text>
</comment>
<evidence type="ECO:0000256" key="9">
    <source>
        <dbReference type="RuleBase" id="RU361205"/>
    </source>
</evidence>
<evidence type="ECO:0000313" key="12">
    <source>
        <dbReference type="Proteomes" id="UP000019678"/>
    </source>
</evidence>
<dbReference type="Pfam" id="PF00809">
    <property type="entry name" value="Pterin_bind"/>
    <property type="match status" value="1"/>
</dbReference>
<evidence type="ECO:0000256" key="1">
    <source>
        <dbReference type="ARBA" id="ARBA00000012"/>
    </source>
</evidence>